<evidence type="ECO:0000256" key="1">
    <source>
        <dbReference type="SAM" id="Phobius"/>
    </source>
</evidence>
<name>A0A8S9QI76_BRACR</name>
<gene>
    <name evidence="2" type="ORF">F2Q69_00012851</name>
</gene>
<keyword evidence="1" id="KW-0472">Membrane</keyword>
<dbReference type="Proteomes" id="UP000712600">
    <property type="component" value="Unassembled WGS sequence"/>
</dbReference>
<accession>A0A8S9QI76</accession>
<keyword evidence="1" id="KW-1133">Transmembrane helix</keyword>
<keyword evidence="1" id="KW-0812">Transmembrane</keyword>
<proteinExistence type="predicted"/>
<dbReference type="AlphaFoldDB" id="A0A8S9QI76"/>
<sequence length="199" mass="22455">MQAPEMTIELDHRSIMERNNRSILTSVYRSTAKRTESTFGTVLRLPRQDYYGYLFGFRILPLGSWPLSSSYVVFYFCRKSLTGLVGAGVGVMTQMPGFAAFHVWRSRILIAPCISQYLCSKYTMCSLYCVARSVLIQILLTLVHKGPRCALGCTGVLGSFDSILRLAHTHSCFMSHTRFDFVGVPLFARVGQDRRSLET</sequence>
<feature type="transmembrane region" description="Helical" evidence="1">
    <location>
        <begin position="50"/>
        <end position="77"/>
    </location>
</feature>
<comment type="caution">
    <text evidence="2">The sequence shown here is derived from an EMBL/GenBank/DDBJ whole genome shotgun (WGS) entry which is preliminary data.</text>
</comment>
<feature type="transmembrane region" description="Helical" evidence="1">
    <location>
        <begin position="84"/>
        <end position="104"/>
    </location>
</feature>
<evidence type="ECO:0000313" key="3">
    <source>
        <dbReference type="Proteomes" id="UP000712600"/>
    </source>
</evidence>
<protein>
    <submittedName>
        <fullName evidence="2">Uncharacterized protein</fullName>
    </submittedName>
</protein>
<dbReference type="EMBL" id="QGKX02000996">
    <property type="protein sequence ID" value="KAF3553792.1"/>
    <property type="molecule type" value="Genomic_DNA"/>
</dbReference>
<evidence type="ECO:0000313" key="2">
    <source>
        <dbReference type="EMBL" id="KAF3553792.1"/>
    </source>
</evidence>
<organism evidence="2 3">
    <name type="scientific">Brassica cretica</name>
    <name type="common">Mustard</name>
    <dbReference type="NCBI Taxonomy" id="69181"/>
    <lineage>
        <taxon>Eukaryota</taxon>
        <taxon>Viridiplantae</taxon>
        <taxon>Streptophyta</taxon>
        <taxon>Embryophyta</taxon>
        <taxon>Tracheophyta</taxon>
        <taxon>Spermatophyta</taxon>
        <taxon>Magnoliopsida</taxon>
        <taxon>eudicotyledons</taxon>
        <taxon>Gunneridae</taxon>
        <taxon>Pentapetalae</taxon>
        <taxon>rosids</taxon>
        <taxon>malvids</taxon>
        <taxon>Brassicales</taxon>
        <taxon>Brassicaceae</taxon>
        <taxon>Brassiceae</taxon>
        <taxon>Brassica</taxon>
    </lineage>
</organism>
<reference evidence="2" key="1">
    <citation type="submission" date="2019-12" db="EMBL/GenBank/DDBJ databases">
        <title>Genome sequencing and annotation of Brassica cretica.</title>
        <authorList>
            <person name="Studholme D.J."/>
            <person name="Sarris P."/>
        </authorList>
    </citation>
    <scope>NUCLEOTIDE SEQUENCE</scope>
    <source>
        <strain evidence="2">PFS-109/04</strain>
        <tissue evidence="2">Leaf</tissue>
    </source>
</reference>